<dbReference type="Proteomes" id="UP000467840">
    <property type="component" value="Chromosome 10"/>
</dbReference>
<reference evidence="1 2" key="1">
    <citation type="journal article" date="2020" name="Mol. Plant">
        <title>The Chromosome-Based Rubber Tree Genome Provides New Insights into Spurge Genome Evolution and Rubber Biosynthesis.</title>
        <authorList>
            <person name="Liu J."/>
            <person name="Shi C."/>
            <person name="Shi C.C."/>
            <person name="Li W."/>
            <person name="Zhang Q.J."/>
            <person name="Zhang Y."/>
            <person name="Li K."/>
            <person name="Lu H.F."/>
            <person name="Shi C."/>
            <person name="Zhu S.T."/>
            <person name="Xiao Z.Y."/>
            <person name="Nan H."/>
            <person name="Yue Y."/>
            <person name="Zhu X.G."/>
            <person name="Wu Y."/>
            <person name="Hong X.N."/>
            <person name="Fan G.Y."/>
            <person name="Tong Y."/>
            <person name="Zhang D."/>
            <person name="Mao C.L."/>
            <person name="Liu Y.L."/>
            <person name="Hao S.J."/>
            <person name="Liu W.Q."/>
            <person name="Lv M.Q."/>
            <person name="Zhang H.B."/>
            <person name="Liu Y."/>
            <person name="Hu-Tang G.R."/>
            <person name="Wang J.P."/>
            <person name="Wang J.H."/>
            <person name="Sun Y.H."/>
            <person name="Ni S.B."/>
            <person name="Chen W.B."/>
            <person name="Zhang X.C."/>
            <person name="Jiao Y.N."/>
            <person name="Eichler E.E."/>
            <person name="Li G.H."/>
            <person name="Liu X."/>
            <person name="Gao L.Z."/>
        </authorList>
    </citation>
    <scope>NUCLEOTIDE SEQUENCE [LARGE SCALE GENOMIC DNA]</scope>
    <source>
        <strain evidence="2">cv. GT1</strain>
        <tissue evidence="1">Leaf</tissue>
    </source>
</reference>
<gene>
    <name evidence="1" type="ORF">GH714_017250</name>
</gene>
<sequence length="129" mass="13918">MNGVGTQVIKLVKVEVYSYKDDSTVNSAIGVTAGCFPLEICPIEGKNFAVLELFLYLVDPLLARARTLDSMLGHFLLLALSCTVDSTSGILPCLPLVNSATQQAILVVGCFLQLVDRREIVVFVVKSLS</sequence>
<proteinExistence type="predicted"/>
<dbReference type="AlphaFoldDB" id="A0A6A6N4T8"/>
<comment type="caution">
    <text evidence="1">The sequence shown here is derived from an EMBL/GenBank/DDBJ whole genome shotgun (WGS) entry which is preliminary data.</text>
</comment>
<protein>
    <submittedName>
        <fullName evidence="1">Uncharacterized protein</fullName>
    </submittedName>
</protein>
<evidence type="ECO:0000313" key="2">
    <source>
        <dbReference type="Proteomes" id="UP000467840"/>
    </source>
</evidence>
<organism evidence="1 2">
    <name type="scientific">Hevea brasiliensis</name>
    <name type="common">Para rubber tree</name>
    <name type="synonym">Siphonia brasiliensis</name>
    <dbReference type="NCBI Taxonomy" id="3981"/>
    <lineage>
        <taxon>Eukaryota</taxon>
        <taxon>Viridiplantae</taxon>
        <taxon>Streptophyta</taxon>
        <taxon>Embryophyta</taxon>
        <taxon>Tracheophyta</taxon>
        <taxon>Spermatophyta</taxon>
        <taxon>Magnoliopsida</taxon>
        <taxon>eudicotyledons</taxon>
        <taxon>Gunneridae</taxon>
        <taxon>Pentapetalae</taxon>
        <taxon>rosids</taxon>
        <taxon>fabids</taxon>
        <taxon>Malpighiales</taxon>
        <taxon>Euphorbiaceae</taxon>
        <taxon>Crotonoideae</taxon>
        <taxon>Micrandreae</taxon>
        <taxon>Hevea</taxon>
    </lineage>
</organism>
<evidence type="ECO:0000313" key="1">
    <source>
        <dbReference type="EMBL" id="KAF2319586.1"/>
    </source>
</evidence>
<keyword evidence="2" id="KW-1185">Reference proteome</keyword>
<accession>A0A6A6N4T8</accession>
<dbReference type="EMBL" id="JAAGAX010000003">
    <property type="protein sequence ID" value="KAF2319586.1"/>
    <property type="molecule type" value="Genomic_DNA"/>
</dbReference>
<name>A0A6A6N4T8_HEVBR</name>